<dbReference type="EMBL" id="JAPVEB010000004">
    <property type="protein sequence ID" value="KAJ5265045.1"/>
    <property type="molecule type" value="Genomic_DNA"/>
</dbReference>
<reference evidence="1 3" key="2">
    <citation type="journal article" date="2023" name="IMA Fungus">
        <title>Comparative genomic study of the Penicillium genus elucidates a diverse pangenome and 15 lateral gene transfer events.</title>
        <authorList>
            <person name="Petersen C."/>
            <person name="Sorensen T."/>
            <person name="Nielsen M.R."/>
            <person name="Sondergaard T.E."/>
            <person name="Sorensen J.L."/>
            <person name="Fitzpatrick D.A."/>
            <person name="Frisvad J.C."/>
            <person name="Nielsen K.L."/>
        </authorList>
    </citation>
    <scope>NUCLEOTIDE SEQUENCE [LARGE SCALE GENOMIC DNA]</scope>
    <source>
        <strain evidence="1 3">IBT 3361</strain>
    </source>
</reference>
<reference evidence="1" key="1">
    <citation type="submission" date="2022-12" db="EMBL/GenBank/DDBJ databases">
        <authorList>
            <person name="Petersen C."/>
        </authorList>
    </citation>
    <scope>NUCLEOTIDE SEQUENCE</scope>
    <source>
        <strain evidence="1">IBT 3361</strain>
    </source>
</reference>
<gene>
    <name evidence="1" type="ORF">N7505_007259</name>
    <name evidence="2" type="ORF">N7505_007838</name>
</gene>
<comment type="caution">
    <text evidence="1">The sequence shown here is derived from an EMBL/GenBank/DDBJ whole genome shotgun (WGS) entry which is preliminary data.</text>
</comment>
<name>A0ABQ8WCU9_PENCH</name>
<dbReference type="Proteomes" id="UP001220256">
    <property type="component" value="Unassembled WGS sequence"/>
</dbReference>
<evidence type="ECO:0000313" key="3">
    <source>
        <dbReference type="Proteomes" id="UP001220256"/>
    </source>
</evidence>
<evidence type="ECO:0000313" key="1">
    <source>
        <dbReference type="EMBL" id="KAJ5264466.1"/>
    </source>
</evidence>
<proteinExistence type="predicted"/>
<organism evidence="1 3">
    <name type="scientific">Penicillium chrysogenum</name>
    <name type="common">Penicillium notatum</name>
    <dbReference type="NCBI Taxonomy" id="5076"/>
    <lineage>
        <taxon>Eukaryota</taxon>
        <taxon>Fungi</taxon>
        <taxon>Dikarya</taxon>
        <taxon>Ascomycota</taxon>
        <taxon>Pezizomycotina</taxon>
        <taxon>Eurotiomycetes</taxon>
        <taxon>Eurotiomycetidae</taxon>
        <taxon>Eurotiales</taxon>
        <taxon>Aspergillaceae</taxon>
        <taxon>Penicillium</taxon>
        <taxon>Penicillium chrysogenum species complex</taxon>
    </lineage>
</organism>
<protein>
    <submittedName>
        <fullName evidence="1">Uncharacterized protein</fullName>
    </submittedName>
</protein>
<keyword evidence="3" id="KW-1185">Reference proteome</keyword>
<sequence length="62" mass="7214">MTNTNYDESMIHDAVAMCGWKPEEAEMPSDKVVASSLRDELYFHRYEGCQRLEDHVECQLGF</sequence>
<accession>A0ABQ8WCU9</accession>
<evidence type="ECO:0000313" key="2">
    <source>
        <dbReference type="EMBL" id="KAJ5265045.1"/>
    </source>
</evidence>
<dbReference type="EMBL" id="JAPVEB010000004">
    <property type="protein sequence ID" value="KAJ5264466.1"/>
    <property type="molecule type" value="Genomic_DNA"/>
</dbReference>